<evidence type="ECO:0000256" key="8">
    <source>
        <dbReference type="ARBA" id="ARBA00023136"/>
    </source>
</evidence>
<reference evidence="12 13" key="1">
    <citation type="submission" date="2020-07" db="EMBL/GenBank/DDBJ databases">
        <title>Genomic Encyclopedia of Archaeal and Bacterial Type Strains, Phase II (KMG-II): from individual species to whole genera.</title>
        <authorList>
            <person name="Goeker M."/>
        </authorList>
    </citation>
    <scope>NUCLEOTIDE SEQUENCE [LARGE SCALE GENOMIC DNA]</scope>
    <source>
        <strain evidence="12 13">DSM 21226</strain>
    </source>
</reference>
<comment type="caution">
    <text evidence="10">Lacks conserved residue(s) required for the propagation of feature annotation.</text>
</comment>
<dbReference type="InterPro" id="IPR043461">
    <property type="entry name" value="LpxH-like"/>
</dbReference>
<keyword evidence="6 10" id="KW-0378">Hydrolase</keyword>
<proteinExistence type="inferred from homology"/>
<dbReference type="GO" id="GO:0019897">
    <property type="term" value="C:extrinsic component of plasma membrane"/>
    <property type="evidence" value="ECO:0007669"/>
    <property type="project" value="UniProtKB-UniRule"/>
</dbReference>
<evidence type="ECO:0000256" key="9">
    <source>
        <dbReference type="ARBA" id="ARBA00023211"/>
    </source>
</evidence>
<dbReference type="PANTHER" id="PTHR34990:SF1">
    <property type="entry name" value="UDP-2,3-DIACYLGLUCOSAMINE HYDROLASE"/>
    <property type="match status" value="1"/>
</dbReference>
<feature type="binding site" evidence="10">
    <location>
        <position position="172"/>
    </location>
    <ligand>
        <name>substrate</name>
    </ligand>
</feature>
<comment type="similarity">
    <text evidence="10">Belongs to the LpxH family.</text>
</comment>
<dbReference type="NCBIfam" id="NF003743">
    <property type="entry name" value="PRK05340.1"/>
    <property type="match status" value="1"/>
</dbReference>
<dbReference type="GO" id="GO:0008758">
    <property type="term" value="F:UDP-2,3-diacylglucosamine hydrolase activity"/>
    <property type="evidence" value="ECO:0007669"/>
    <property type="project" value="UniProtKB-UniRule"/>
</dbReference>
<gene>
    <name evidence="10" type="primary">lpxH</name>
    <name evidence="12" type="ORF">BDD16_000115</name>
</gene>
<comment type="pathway">
    <text evidence="10">Glycolipid biosynthesis; lipid IV(A) biosynthesis; lipid IV(A) from (3R)-3-hydroxytetradecanoyl-[acyl-carrier-protein] and UDP-N-acetyl-alpha-D-glucosamine: step 4/6.</text>
</comment>
<evidence type="ECO:0000256" key="7">
    <source>
        <dbReference type="ARBA" id="ARBA00023098"/>
    </source>
</evidence>
<evidence type="ECO:0000256" key="10">
    <source>
        <dbReference type="HAMAP-Rule" id="MF_00575"/>
    </source>
</evidence>
<dbReference type="Pfam" id="PF00149">
    <property type="entry name" value="Metallophos"/>
    <property type="match status" value="1"/>
</dbReference>
<dbReference type="GO" id="GO:0030145">
    <property type="term" value="F:manganese ion binding"/>
    <property type="evidence" value="ECO:0007669"/>
    <property type="project" value="UniProtKB-UniRule"/>
</dbReference>
<evidence type="ECO:0000256" key="4">
    <source>
        <dbReference type="ARBA" id="ARBA00022556"/>
    </source>
</evidence>
<comment type="cofactor">
    <cofactor evidence="10">
        <name>Mn(2+)</name>
        <dbReference type="ChEBI" id="CHEBI:29035"/>
    </cofactor>
    <text evidence="10">Binds 2 Mn(2+) ions per subunit in a binuclear metal center.</text>
</comment>
<feature type="binding site" evidence="10">
    <location>
        <position position="210"/>
    </location>
    <ligand>
        <name>Mn(2+)</name>
        <dbReference type="ChEBI" id="CHEBI:29035"/>
        <label>1</label>
    </ligand>
</feature>
<feature type="binding site" evidence="10">
    <location>
        <position position="176"/>
    </location>
    <ligand>
        <name>substrate</name>
    </ligand>
</feature>
<dbReference type="GO" id="GO:0005737">
    <property type="term" value="C:cytoplasm"/>
    <property type="evidence" value="ECO:0007669"/>
    <property type="project" value="InterPro"/>
</dbReference>
<sequence>MPVRVLRAAPQWRCVECISDLHLSPATPRTAAALADYLHHTDADAVLVLGDLFEVWVGDDVLDDAGSFEARVLRQFADCARHRTVAMLVGNRDFLLGPRAAAMAGWQVLDEVCVLEAFGRRTVLVHGDAQCLADVDYQRFRLQARDPAWQQQFLAQPLDRRRAFARGLRDSSEHRKRTLGMAAYPDLDPGAMHALLHQHQATTLVHGHTHRPGDEVLGDGLVRHVLTDWDLDHDPAAPRAEVLRLSAEGVQRRPLPC</sequence>
<comment type="caution">
    <text evidence="12">The sequence shown here is derived from an EMBL/GenBank/DDBJ whole genome shotgun (WGS) entry which is preliminary data.</text>
</comment>
<protein>
    <recommendedName>
        <fullName evidence="10">UDP-2,3-diacylglucosamine hydrolase</fullName>
        <ecNumber evidence="10">3.6.1.54</ecNumber>
    </recommendedName>
    <alternativeName>
        <fullName evidence="10">UDP-2,3-diacylglucosamine diphosphatase</fullName>
    </alternativeName>
</protein>
<feature type="binding site" evidence="10">
    <location>
        <position position="20"/>
    </location>
    <ligand>
        <name>Mn(2+)</name>
        <dbReference type="ChEBI" id="CHEBI:29035"/>
        <label>1</label>
    </ligand>
</feature>
<comment type="catalytic activity">
    <reaction evidence="10">
        <text>UDP-2-N,3-O-bis[(3R)-3-hydroxytetradecanoyl]-alpha-D-glucosamine + H2O = 2-N,3-O-bis[(3R)-3-hydroxytetradecanoyl]-alpha-D-glucosaminyl 1-phosphate + UMP + 2 H(+)</text>
        <dbReference type="Rhea" id="RHEA:25213"/>
        <dbReference type="ChEBI" id="CHEBI:15377"/>
        <dbReference type="ChEBI" id="CHEBI:15378"/>
        <dbReference type="ChEBI" id="CHEBI:57865"/>
        <dbReference type="ChEBI" id="CHEBI:57957"/>
        <dbReference type="ChEBI" id="CHEBI:78847"/>
        <dbReference type="EC" id="3.6.1.54"/>
    </reaction>
</comment>
<keyword evidence="8 10" id="KW-0472">Membrane</keyword>
<dbReference type="PANTHER" id="PTHR34990">
    <property type="entry name" value="UDP-2,3-DIACYLGLUCOSAMINE HYDROLASE-RELATED"/>
    <property type="match status" value="1"/>
</dbReference>
<dbReference type="GO" id="GO:0009245">
    <property type="term" value="P:lipid A biosynthetic process"/>
    <property type="evidence" value="ECO:0007669"/>
    <property type="project" value="UniProtKB-UniRule"/>
</dbReference>
<feature type="domain" description="Calcineurin-like phosphoesterase" evidence="11">
    <location>
        <begin position="17"/>
        <end position="212"/>
    </location>
</feature>
<keyword evidence="5 10" id="KW-0479">Metal-binding</keyword>
<evidence type="ECO:0000256" key="6">
    <source>
        <dbReference type="ARBA" id="ARBA00022801"/>
    </source>
</evidence>
<feature type="binding site" evidence="10">
    <location>
        <position position="91"/>
    </location>
    <ligand>
        <name>Mn(2+)</name>
        <dbReference type="ChEBI" id="CHEBI:29035"/>
        <label>2</label>
    </ligand>
</feature>
<keyword evidence="1 10" id="KW-1003">Cell membrane</keyword>
<keyword evidence="3 10" id="KW-0997">Cell inner membrane</keyword>
<feature type="binding site" evidence="10">
    <location>
        <position position="208"/>
    </location>
    <ligand>
        <name>substrate</name>
    </ligand>
</feature>
<keyword evidence="4 10" id="KW-0441">Lipid A biosynthesis</keyword>
<evidence type="ECO:0000313" key="13">
    <source>
        <dbReference type="Proteomes" id="UP000518288"/>
    </source>
</evidence>
<dbReference type="EMBL" id="JACCFH010000001">
    <property type="protein sequence ID" value="NYG31129.1"/>
    <property type="molecule type" value="Genomic_DNA"/>
</dbReference>
<keyword evidence="2 10" id="KW-0444">Lipid biosynthesis</keyword>
<dbReference type="Gene3D" id="3.60.21.10">
    <property type="match status" value="1"/>
</dbReference>
<keyword evidence="9 10" id="KW-0464">Manganese</keyword>
<feature type="binding site" evidence="10">
    <location>
        <position position="51"/>
    </location>
    <ligand>
        <name>Mn(2+)</name>
        <dbReference type="ChEBI" id="CHEBI:29035"/>
        <label>1</label>
    </ligand>
</feature>
<feature type="binding site" evidence="10">
    <location>
        <begin position="91"/>
        <end position="92"/>
    </location>
    <ligand>
        <name>substrate</name>
    </ligand>
</feature>
<comment type="function">
    <text evidence="10">Hydrolyzes the pyrophosphate bond of UDP-2,3-diacylglucosamine to yield 2,3-diacylglucosamine 1-phosphate (lipid X) and UMP by catalyzing the attack of water at the alpha-P atom. Involved in the biosynthesis of lipid A, a phosphorylated glycolipid that anchors the lipopolysaccharide to the outer membrane of the cell.</text>
</comment>
<name>A0A7Y9QUZ8_9BURK</name>
<dbReference type="AlphaFoldDB" id="A0A7Y9QUZ8"/>
<dbReference type="InterPro" id="IPR029052">
    <property type="entry name" value="Metallo-depent_PP-like"/>
</dbReference>
<evidence type="ECO:0000313" key="12">
    <source>
        <dbReference type="EMBL" id="NYG31129.1"/>
    </source>
</evidence>
<dbReference type="HAMAP" id="MF_00575">
    <property type="entry name" value="LpxH"/>
    <property type="match status" value="1"/>
</dbReference>
<evidence type="ECO:0000256" key="1">
    <source>
        <dbReference type="ARBA" id="ARBA00022475"/>
    </source>
</evidence>
<dbReference type="RefSeq" id="WP_310732758.1">
    <property type="nucleotide sequence ID" value="NZ_JACCFH010000001.1"/>
</dbReference>
<dbReference type="EC" id="3.6.1.54" evidence="10"/>
<dbReference type="CDD" id="cd07398">
    <property type="entry name" value="MPP_YbbF-LpxH"/>
    <property type="match status" value="1"/>
</dbReference>
<dbReference type="SUPFAM" id="SSF56300">
    <property type="entry name" value="Metallo-dependent phosphatases"/>
    <property type="match status" value="1"/>
</dbReference>
<feature type="binding site" evidence="10">
    <location>
        <position position="51"/>
    </location>
    <ligand>
        <name>Mn(2+)</name>
        <dbReference type="ChEBI" id="CHEBI:29035"/>
        <label>2</label>
    </ligand>
</feature>
<comment type="subcellular location">
    <subcellularLocation>
        <location evidence="10">Cell inner membrane</location>
        <topology evidence="10">Peripheral membrane protein</topology>
        <orientation evidence="10">Cytoplasmic side</orientation>
    </subcellularLocation>
</comment>
<evidence type="ECO:0000256" key="2">
    <source>
        <dbReference type="ARBA" id="ARBA00022516"/>
    </source>
</evidence>
<feature type="binding site" evidence="10">
    <location>
        <position position="208"/>
    </location>
    <ligand>
        <name>Mn(2+)</name>
        <dbReference type="ChEBI" id="CHEBI:29035"/>
        <label>2</label>
    </ligand>
</feature>
<dbReference type="UniPathway" id="UPA00359">
    <property type="reaction ID" value="UER00480"/>
</dbReference>
<evidence type="ECO:0000256" key="5">
    <source>
        <dbReference type="ARBA" id="ARBA00022723"/>
    </source>
</evidence>
<feature type="binding site" evidence="10">
    <location>
        <position position="134"/>
    </location>
    <ligand>
        <name>substrate</name>
    </ligand>
</feature>
<accession>A0A7Y9QUZ8</accession>
<feature type="binding site" evidence="10">
    <location>
        <position position="126"/>
    </location>
    <ligand>
        <name>Mn(2+)</name>
        <dbReference type="ChEBI" id="CHEBI:29035"/>
        <label>2</label>
    </ligand>
</feature>
<dbReference type="InterPro" id="IPR010138">
    <property type="entry name" value="UDP-diacylglucosamine_Hdrlase"/>
</dbReference>
<evidence type="ECO:0000256" key="3">
    <source>
        <dbReference type="ARBA" id="ARBA00022519"/>
    </source>
</evidence>
<dbReference type="Proteomes" id="UP000518288">
    <property type="component" value="Unassembled WGS sequence"/>
</dbReference>
<keyword evidence="7 10" id="KW-0443">Lipid metabolism</keyword>
<organism evidence="12 13">
    <name type="scientific">Sphaerotilus montanus</name>
    <dbReference type="NCBI Taxonomy" id="522889"/>
    <lineage>
        <taxon>Bacteria</taxon>
        <taxon>Pseudomonadati</taxon>
        <taxon>Pseudomonadota</taxon>
        <taxon>Betaproteobacteria</taxon>
        <taxon>Burkholderiales</taxon>
        <taxon>Sphaerotilaceae</taxon>
        <taxon>Sphaerotilus</taxon>
    </lineage>
</organism>
<feature type="binding site" evidence="10">
    <location>
        <position position="22"/>
    </location>
    <ligand>
        <name>Mn(2+)</name>
        <dbReference type="ChEBI" id="CHEBI:29035"/>
        <label>1</label>
    </ligand>
</feature>
<evidence type="ECO:0000259" key="11">
    <source>
        <dbReference type="Pfam" id="PF00149"/>
    </source>
</evidence>
<dbReference type="InterPro" id="IPR004843">
    <property type="entry name" value="Calcineurin-like_PHP"/>
</dbReference>
<keyword evidence="13" id="KW-1185">Reference proteome</keyword>